<dbReference type="PANTHER" id="PTHR12110:SF53">
    <property type="entry name" value="BLR5974 PROTEIN"/>
    <property type="match status" value="1"/>
</dbReference>
<evidence type="ECO:0000259" key="1">
    <source>
        <dbReference type="Pfam" id="PF01261"/>
    </source>
</evidence>
<dbReference type="PIRSF" id="PIRSF036778">
    <property type="entry name" value="UCP036778"/>
    <property type="match status" value="1"/>
</dbReference>
<dbReference type="InterPro" id="IPR036237">
    <property type="entry name" value="Xyl_isomerase-like_sf"/>
</dbReference>
<sequence>MTAQLKFSLNHIATPRLDCRAFLDLAASLGCIGVELRNDLADKKLSTAAFFDGEAPTVIGSYARSKGLRLLGLSEAYGFNTWSDGMRAKVQMLIDEAAQAGAESISLIPRNDAPQYAAGERDEALRRSLGEILPMLARAGLVALIEPLGFVTSSLRHKADAIAAIEAVGGEAHYKLVHDTFHHHLAGERDIFPAYTGIVHISGVVDQGLSAEQMQDGHRILVDDRDRLGNVDQIRALLDNGYAGAFSYEPFSTEVHRLANPAEAIGSSMDFIRGSLEAAGQLADATSGKTVRLDK</sequence>
<dbReference type="PANTHER" id="PTHR12110">
    <property type="entry name" value="HYDROXYPYRUVATE ISOMERASE"/>
    <property type="match status" value="1"/>
</dbReference>
<proteinExistence type="predicted"/>
<evidence type="ECO:0000313" key="3">
    <source>
        <dbReference type="Proteomes" id="UP000251558"/>
    </source>
</evidence>
<reference evidence="2 3" key="1">
    <citation type="submission" date="2018-07" db="EMBL/GenBank/DDBJ databases">
        <title>Diversity of Mesorhizobium strains in Brazil.</title>
        <authorList>
            <person name="Helene L.C.F."/>
            <person name="Dall'Agnol R."/>
            <person name="Delamuta J.R.M."/>
            <person name="Hungria M."/>
        </authorList>
    </citation>
    <scope>NUCLEOTIDE SEQUENCE [LARGE SCALE GENOMIC DNA]</scope>
    <source>
        <strain evidence="2 3">AC99b</strain>
    </source>
</reference>
<dbReference type="Pfam" id="PF01261">
    <property type="entry name" value="AP_endonuc_2"/>
    <property type="match status" value="1"/>
</dbReference>
<feature type="domain" description="Xylose isomerase-like TIM barrel" evidence="1">
    <location>
        <begin position="23"/>
        <end position="273"/>
    </location>
</feature>
<accession>A0A330HTL5</accession>
<keyword evidence="3" id="KW-1185">Reference proteome</keyword>
<dbReference type="Proteomes" id="UP000251558">
    <property type="component" value="Unassembled WGS sequence"/>
</dbReference>
<dbReference type="EMBL" id="QMBP01000003">
    <property type="protein sequence ID" value="RAZ91563.1"/>
    <property type="molecule type" value="Genomic_DNA"/>
</dbReference>
<name>A0A330HTL5_9HYPH</name>
<dbReference type="SUPFAM" id="SSF51658">
    <property type="entry name" value="Xylose isomerase-like"/>
    <property type="match status" value="1"/>
</dbReference>
<dbReference type="RefSeq" id="WP_112097199.1">
    <property type="nucleotide sequence ID" value="NZ_QMBP01000003.1"/>
</dbReference>
<gene>
    <name evidence="2" type="ORF">DPM33_09900</name>
</gene>
<organism evidence="2 3">
    <name type="scientific">Mesorhizobium hawassense</name>
    <dbReference type="NCBI Taxonomy" id="1209954"/>
    <lineage>
        <taxon>Bacteria</taxon>
        <taxon>Pseudomonadati</taxon>
        <taxon>Pseudomonadota</taxon>
        <taxon>Alphaproteobacteria</taxon>
        <taxon>Hyphomicrobiales</taxon>
        <taxon>Phyllobacteriaceae</taxon>
        <taxon>Mesorhizobium</taxon>
    </lineage>
</organism>
<protein>
    <submittedName>
        <fullName evidence="2">Sugar epimerase</fullName>
    </submittedName>
</protein>
<dbReference type="InterPro" id="IPR014621">
    <property type="entry name" value="UCP036778_sugar_epimerase"/>
</dbReference>
<comment type="caution">
    <text evidence="2">The sequence shown here is derived from an EMBL/GenBank/DDBJ whole genome shotgun (WGS) entry which is preliminary data.</text>
</comment>
<dbReference type="Gene3D" id="3.20.20.150">
    <property type="entry name" value="Divalent-metal-dependent TIM barrel enzymes"/>
    <property type="match status" value="1"/>
</dbReference>
<dbReference type="OrthoDB" id="2274384at2"/>
<dbReference type="AlphaFoldDB" id="A0A330HTL5"/>
<evidence type="ECO:0000313" key="2">
    <source>
        <dbReference type="EMBL" id="RAZ91563.1"/>
    </source>
</evidence>
<dbReference type="InterPro" id="IPR013022">
    <property type="entry name" value="Xyl_isomerase-like_TIM-brl"/>
</dbReference>
<dbReference type="InterPro" id="IPR050312">
    <property type="entry name" value="IolE/XylAMocC-like"/>
</dbReference>